<name>A0A1I6ITC2_9EURY</name>
<gene>
    <name evidence="1" type="ORF">SAMN04488124_3633</name>
</gene>
<dbReference type="RefSeq" id="WP_089883567.1">
    <property type="nucleotide sequence ID" value="NZ_FOYS01000008.1"/>
</dbReference>
<proteinExistence type="predicted"/>
<accession>A0A1I6ITC2</accession>
<protein>
    <submittedName>
        <fullName evidence="1">Uncharacterized protein</fullName>
    </submittedName>
</protein>
<dbReference type="AlphaFoldDB" id="A0A1I6ITC2"/>
<dbReference type="EMBL" id="FOYS01000008">
    <property type="protein sequence ID" value="SFR69968.1"/>
    <property type="molecule type" value="Genomic_DNA"/>
</dbReference>
<organism evidence="1 2">
    <name type="scientific">Halogeometricum limi</name>
    <dbReference type="NCBI Taxonomy" id="555875"/>
    <lineage>
        <taxon>Archaea</taxon>
        <taxon>Methanobacteriati</taxon>
        <taxon>Methanobacteriota</taxon>
        <taxon>Stenosarchaea group</taxon>
        <taxon>Halobacteria</taxon>
        <taxon>Halobacteriales</taxon>
        <taxon>Haloferacaceae</taxon>
        <taxon>Halogeometricum</taxon>
    </lineage>
</organism>
<dbReference type="Proteomes" id="UP000243250">
    <property type="component" value="Unassembled WGS sequence"/>
</dbReference>
<evidence type="ECO:0000313" key="1">
    <source>
        <dbReference type="EMBL" id="SFR69968.1"/>
    </source>
</evidence>
<sequence>MTDEGLTTEINTIRSHRDGDGTLDAVSATVELSGTVETRVRVHYAVEEGVATLDRFVVDDDISVFEVADLACVPVAERAITVIPGVEEVEPALETFGRALELGKKL</sequence>
<reference evidence="2" key="1">
    <citation type="submission" date="2016-10" db="EMBL/GenBank/DDBJ databases">
        <authorList>
            <person name="Varghese N."/>
            <person name="Submissions S."/>
        </authorList>
    </citation>
    <scope>NUCLEOTIDE SEQUENCE [LARGE SCALE GENOMIC DNA]</scope>
    <source>
        <strain evidence="2">CGMCC 1.8711</strain>
    </source>
</reference>
<dbReference type="STRING" id="555875.SAMN04488124_3633"/>
<keyword evidence="2" id="KW-1185">Reference proteome</keyword>
<evidence type="ECO:0000313" key="2">
    <source>
        <dbReference type="Proteomes" id="UP000243250"/>
    </source>
</evidence>